<keyword evidence="2" id="KW-1185">Reference proteome</keyword>
<sequence length="154" mass="17040">MSDNHTSIETAEGLIPIMASFVPSEETPKPLGDFPNATASMYETYVNLFSARAEKYNTLVASCNYLYENTPGESDNVHIFLLITNIINIAHEGMMEDFAVMEEKLRLGRIQEEEGDLAGLGEFYVLAVPEEPAFEDEEAVVIEVEDADILGAEN</sequence>
<reference evidence="1 2" key="1">
    <citation type="submission" date="2017-04" db="EMBL/GenBank/DDBJ databases">
        <title>Draft genome sequence of Tuber borchii Vittad., a whitish edible truffle.</title>
        <authorList>
            <consortium name="DOE Joint Genome Institute"/>
            <person name="Murat C."/>
            <person name="Kuo A."/>
            <person name="Barry K.W."/>
            <person name="Clum A."/>
            <person name="Dockter R.B."/>
            <person name="Fauchery L."/>
            <person name="Iotti M."/>
            <person name="Kohler A."/>
            <person name="Labutti K."/>
            <person name="Lindquist E.A."/>
            <person name="Lipzen A."/>
            <person name="Ohm R.A."/>
            <person name="Wang M."/>
            <person name="Grigoriev I.V."/>
            <person name="Zambonelli A."/>
            <person name="Martin F.M."/>
        </authorList>
    </citation>
    <scope>NUCLEOTIDE SEQUENCE [LARGE SCALE GENOMIC DNA]</scope>
    <source>
        <strain evidence="1 2">Tbo3840</strain>
    </source>
</reference>
<name>A0A2T7A2G2_TUBBO</name>
<proteinExistence type="predicted"/>
<gene>
    <name evidence="1" type="ORF">B9Z19DRAFT_1121455</name>
</gene>
<accession>A0A2T7A2G2</accession>
<dbReference type="AlphaFoldDB" id="A0A2T7A2G2"/>
<organism evidence="1 2">
    <name type="scientific">Tuber borchii</name>
    <name type="common">White truffle</name>
    <dbReference type="NCBI Taxonomy" id="42251"/>
    <lineage>
        <taxon>Eukaryota</taxon>
        <taxon>Fungi</taxon>
        <taxon>Dikarya</taxon>
        <taxon>Ascomycota</taxon>
        <taxon>Pezizomycotina</taxon>
        <taxon>Pezizomycetes</taxon>
        <taxon>Pezizales</taxon>
        <taxon>Tuberaceae</taxon>
        <taxon>Tuber</taxon>
    </lineage>
</organism>
<evidence type="ECO:0000313" key="1">
    <source>
        <dbReference type="EMBL" id="PUU81918.1"/>
    </source>
</evidence>
<evidence type="ECO:0000313" key="2">
    <source>
        <dbReference type="Proteomes" id="UP000244722"/>
    </source>
</evidence>
<dbReference type="Proteomes" id="UP000244722">
    <property type="component" value="Unassembled WGS sequence"/>
</dbReference>
<dbReference type="EMBL" id="NESQ01000036">
    <property type="protein sequence ID" value="PUU81918.1"/>
    <property type="molecule type" value="Genomic_DNA"/>
</dbReference>
<protein>
    <submittedName>
        <fullName evidence="1">Uncharacterized protein</fullName>
    </submittedName>
</protein>
<comment type="caution">
    <text evidence="1">The sequence shown here is derived from an EMBL/GenBank/DDBJ whole genome shotgun (WGS) entry which is preliminary data.</text>
</comment>